<dbReference type="SUPFAM" id="SSF52540">
    <property type="entry name" value="P-loop containing nucleoside triphosphate hydrolases"/>
    <property type="match status" value="1"/>
</dbReference>
<comment type="cofactor">
    <cofactor evidence="1">
        <name>Mg(2+)</name>
        <dbReference type="ChEBI" id="CHEBI:18420"/>
    </cofactor>
</comment>
<evidence type="ECO:0000256" key="5">
    <source>
        <dbReference type="ARBA" id="ARBA00022741"/>
    </source>
</evidence>
<evidence type="ECO:0000256" key="4">
    <source>
        <dbReference type="ARBA" id="ARBA00022723"/>
    </source>
</evidence>
<dbReference type="PROSITE" id="PS51706">
    <property type="entry name" value="G_ENGB"/>
    <property type="match status" value="1"/>
</dbReference>
<evidence type="ECO:0000256" key="3">
    <source>
        <dbReference type="ARBA" id="ARBA00022618"/>
    </source>
</evidence>
<dbReference type="Proteomes" id="UP000461880">
    <property type="component" value="Unassembled WGS sequence"/>
</dbReference>
<comment type="function">
    <text evidence="10">Necessary for normal cell division and for the maintenance of normal septation.</text>
</comment>
<gene>
    <name evidence="10" type="primary">engB</name>
    <name evidence="12" type="ORF">FYJ51_12340</name>
</gene>
<evidence type="ECO:0000259" key="11">
    <source>
        <dbReference type="PROSITE" id="PS51706"/>
    </source>
</evidence>
<dbReference type="InterPro" id="IPR006073">
    <property type="entry name" value="GTP-bd"/>
</dbReference>
<evidence type="ECO:0000256" key="2">
    <source>
        <dbReference type="ARBA" id="ARBA00009638"/>
    </source>
</evidence>
<name>A0A7X2NUF5_9FIRM</name>
<proteinExistence type="inferred from homology"/>
<evidence type="ECO:0000256" key="10">
    <source>
        <dbReference type="HAMAP-Rule" id="MF_00321"/>
    </source>
</evidence>
<dbReference type="InterPro" id="IPR027417">
    <property type="entry name" value="P-loop_NTPase"/>
</dbReference>
<organism evidence="12 13">
    <name type="scientific">Stecheria intestinalis</name>
    <dbReference type="NCBI Taxonomy" id="2606630"/>
    <lineage>
        <taxon>Bacteria</taxon>
        <taxon>Bacillati</taxon>
        <taxon>Bacillota</taxon>
        <taxon>Erysipelotrichia</taxon>
        <taxon>Erysipelotrichales</taxon>
        <taxon>Erysipelotrichaceae</taxon>
        <taxon>Stecheria</taxon>
    </lineage>
</organism>
<evidence type="ECO:0000256" key="7">
    <source>
        <dbReference type="ARBA" id="ARBA00023134"/>
    </source>
</evidence>
<evidence type="ECO:0000256" key="1">
    <source>
        <dbReference type="ARBA" id="ARBA00001946"/>
    </source>
</evidence>
<keyword evidence="6" id="KW-0460">Magnesium</keyword>
<keyword evidence="3 10" id="KW-0132">Cell division</keyword>
<dbReference type="HAMAP" id="MF_00321">
    <property type="entry name" value="GTPase_EngB"/>
    <property type="match status" value="1"/>
</dbReference>
<keyword evidence="4" id="KW-0479">Metal-binding</keyword>
<dbReference type="CDD" id="cd01876">
    <property type="entry name" value="YihA_EngB"/>
    <property type="match status" value="1"/>
</dbReference>
<protein>
    <recommendedName>
        <fullName evidence="10">Probable GTP-binding protein EngB</fullName>
    </recommendedName>
</protein>
<dbReference type="GO" id="GO:0046872">
    <property type="term" value="F:metal ion binding"/>
    <property type="evidence" value="ECO:0007669"/>
    <property type="project" value="UniProtKB-KW"/>
</dbReference>
<accession>A0A7X2NUF5</accession>
<dbReference type="EMBL" id="VUMN01000043">
    <property type="protein sequence ID" value="MSS59683.1"/>
    <property type="molecule type" value="Genomic_DNA"/>
</dbReference>
<comment type="similarity">
    <text evidence="2 10">Belongs to the TRAFAC class TrmE-Era-EngA-EngB-Septin-like GTPase superfamily. EngB GTPase family.</text>
</comment>
<evidence type="ECO:0000313" key="12">
    <source>
        <dbReference type="EMBL" id="MSS59683.1"/>
    </source>
</evidence>
<keyword evidence="13" id="KW-1185">Reference proteome</keyword>
<dbReference type="GO" id="GO:0000917">
    <property type="term" value="P:division septum assembly"/>
    <property type="evidence" value="ECO:0007669"/>
    <property type="project" value="UniProtKB-KW"/>
</dbReference>
<dbReference type="Pfam" id="PF01926">
    <property type="entry name" value="MMR_HSR1"/>
    <property type="match status" value="1"/>
</dbReference>
<dbReference type="InterPro" id="IPR019987">
    <property type="entry name" value="GTP-bd_ribosome_bio_YsxC"/>
</dbReference>
<sequence>MQYHEVQLLATAANEDQWPDSSLPEIIFAGRSNAGKSSLINALINRRNAAYVGKTPGKTVLLNFYEVDHQVVFTDSPGYGYAKGGTMSVKNFAALLDPYFDHRKNLKGMILVLDIRRIPNSDDLEMLSFARQSDLPALAACVKADKLSRNQQINALKNIRNATGLLPEQEIAVSSTSKTGIEEVWNIISHMI</sequence>
<dbReference type="GO" id="GO:0005829">
    <property type="term" value="C:cytosol"/>
    <property type="evidence" value="ECO:0007669"/>
    <property type="project" value="TreeGrafter"/>
</dbReference>
<keyword evidence="7 10" id="KW-0342">GTP-binding</keyword>
<keyword evidence="9 10" id="KW-0131">Cell cycle</keyword>
<dbReference type="AlphaFoldDB" id="A0A7X2NUF5"/>
<evidence type="ECO:0000256" key="9">
    <source>
        <dbReference type="ARBA" id="ARBA00023306"/>
    </source>
</evidence>
<reference evidence="12 13" key="1">
    <citation type="submission" date="2019-08" db="EMBL/GenBank/DDBJ databases">
        <title>In-depth cultivation of the pig gut microbiome towards novel bacterial diversity and tailored functional studies.</title>
        <authorList>
            <person name="Wylensek D."/>
            <person name="Hitch T.C.A."/>
            <person name="Clavel T."/>
        </authorList>
    </citation>
    <scope>NUCLEOTIDE SEQUENCE [LARGE SCALE GENOMIC DNA]</scope>
    <source>
        <strain evidence="12 13">Oil+RF-744-GAM-WT-6</strain>
    </source>
</reference>
<dbReference type="PANTHER" id="PTHR11649">
    <property type="entry name" value="MSS1/TRME-RELATED GTP-BINDING PROTEIN"/>
    <property type="match status" value="1"/>
</dbReference>
<dbReference type="GO" id="GO:0005525">
    <property type="term" value="F:GTP binding"/>
    <property type="evidence" value="ECO:0007669"/>
    <property type="project" value="UniProtKB-UniRule"/>
</dbReference>
<comment type="caution">
    <text evidence="12">The sequence shown here is derived from an EMBL/GenBank/DDBJ whole genome shotgun (WGS) entry which is preliminary data.</text>
</comment>
<keyword evidence="8 10" id="KW-0717">Septation</keyword>
<evidence type="ECO:0000313" key="13">
    <source>
        <dbReference type="Proteomes" id="UP000461880"/>
    </source>
</evidence>
<evidence type="ECO:0000256" key="8">
    <source>
        <dbReference type="ARBA" id="ARBA00023210"/>
    </source>
</evidence>
<dbReference type="RefSeq" id="WP_154505910.1">
    <property type="nucleotide sequence ID" value="NZ_VUMN01000043.1"/>
</dbReference>
<keyword evidence="5 10" id="KW-0547">Nucleotide-binding</keyword>
<feature type="domain" description="EngB-type G" evidence="11">
    <location>
        <begin position="22"/>
        <end position="192"/>
    </location>
</feature>
<evidence type="ECO:0000256" key="6">
    <source>
        <dbReference type="ARBA" id="ARBA00022842"/>
    </source>
</evidence>
<dbReference type="InterPro" id="IPR030393">
    <property type="entry name" value="G_ENGB_dom"/>
</dbReference>
<dbReference type="Gene3D" id="3.40.50.300">
    <property type="entry name" value="P-loop containing nucleotide triphosphate hydrolases"/>
    <property type="match status" value="1"/>
</dbReference>
<dbReference type="PANTHER" id="PTHR11649:SF13">
    <property type="entry name" value="ENGB-TYPE G DOMAIN-CONTAINING PROTEIN"/>
    <property type="match status" value="1"/>
</dbReference>
<dbReference type="NCBIfam" id="TIGR03598">
    <property type="entry name" value="GTPase_YsxC"/>
    <property type="match status" value="1"/>
</dbReference>